<evidence type="ECO:0000256" key="2">
    <source>
        <dbReference type="ARBA" id="ARBA00022490"/>
    </source>
</evidence>
<dbReference type="GO" id="GO:0015630">
    <property type="term" value="C:microtubule cytoskeleton"/>
    <property type="evidence" value="ECO:0007669"/>
    <property type="project" value="UniProtKB-ARBA"/>
</dbReference>
<evidence type="ECO:0000256" key="5">
    <source>
        <dbReference type="ARBA" id="ARBA00035003"/>
    </source>
</evidence>
<dbReference type="InterPro" id="IPR018902">
    <property type="entry name" value="CMI2A-C-like_dom"/>
</dbReference>
<dbReference type="HOGENOM" id="CLU_065650_1_0_1"/>
<evidence type="ECO:0000256" key="1">
    <source>
        <dbReference type="ARBA" id="ARBA00004430"/>
    </source>
</evidence>
<feature type="domain" description="Ciliary microtubule inner protein 2A-C-like" evidence="9">
    <location>
        <begin position="16"/>
        <end position="67"/>
    </location>
</feature>
<reference evidence="11" key="2">
    <citation type="journal article" date="2014" name="Nat. Commun.">
        <title>The cavefish genome reveals candidate genes for eye loss.</title>
        <authorList>
            <person name="McGaugh S.E."/>
            <person name="Gross J.B."/>
            <person name="Aken B."/>
            <person name="Blin M."/>
            <person name="Borowsky R."/>
            <person name="Chalopin D."/>
            <person name="Hinaux H."/>
            <person name="Jeffery W.R."/>
            <person name="Keene A."/>
            <person name="Ma L."/>
            <person name="Minx P."/>
            <person name="Murphy D."/>
            <person name="O'Quin K.E."/>
            <person name="Retaux S."/>
            <person name="Rohner N."/>
            <person name="Searle S.M."/>
            <person name="Stahl B.A."/>
            <person name="Tabin C."/>
            <person name="Volff J.N."/>
            <person name="Yoshizawa M."/>
            <person name="Warren W.C."/>
        </authorList>
    </citation>
    <scope>NUCLEOTIDE SEQUENCE [LARGE SCALE GENOMIC DNA]</scope>
    <source>
        <strain evidence="11">female</strain>
    </source>
</reference>
<comment type="similarity">
    <text evidence="6">Belongs to the CIMIP2 family.</text>
</comment>
<dbReference type="eggNOG" id="ENOG502RTSD">
    <property type="taxonomic scope" value="Eukaryota"/>
</dbReference>
<dbReference type="GO" id="GO:0005930">
    <property type="term" value="C:axoneme"/>
    <property type="evidence" value="ECO:0007669"/>
    <property type="project" value="UniProtKB-SubCell"/>
</dbReference>
<keyword evidence="4" id="KW-0966">Cell projection</keyword>
<dbReference type="Ensembl" id="ENSAMXT00000017897.2">
    <property type="protein sequence ID" value="ENSAMXP00000017897.2"/>
    <property type="gene ID" value="ENSAMXG00000017390.2"/>
</dbReference>
<sequence length="282" mass="31632">MEKFPPKFSKTLVTPDPHYIPGYAGYCPQLKYHMGKPYAQLTARLLSAPDVAHSQRLVLQSGHLPPTQTDPGEGPSRSWSGPGRHRERIPGYTGFVPRSQNYFSRTYTEVCRDALYEFESDIKRRIQLTSSDHLPAVNYSLPDFRPPKLNTPLTAISKDPAPFRPANPWKPLGSPYFMPDSSPYKYFISGFTGYVPKSRFLIGTGYPITTNQALIQFGKQMKAGNSAIALKEDDSNLPSINTIYSRHHGIIPSFTGHVPGYRFQYGQTFGQLTNNALANTQR</sequence>
<keyword evidence="3" id="KW-0206">Cytoskeleton</keyword>
<comment type="function">
    <text evidence="5">Microtubule inner protein (MIP) part of the dynein-decorated doublet microtubules (DMTs) in cilia axoneme, which is required for motile cilia beating.</text>
</comment>
<comment type="subcellular location">
    <subcellularLocation>
        <location evidence="1">Cytoplasm</location>
        <location evidence="1">Cytoskeleton</location>
        <location evidence="1">Cilium axoneme</location>
    </subcellularLocation>
</comment>
<dbReference type="PANTHER" id="PTHR22146:SF8">
    <property type="entry name" value="PROTEIN FAM166B"/>
    <property type="match status" value="1"/>
</dbReference>
<organism evidence="10 11">
    <name type="scientific">Astyanax mexicanus</name>
    <name type="common">Blind cave fish</name>
    <name type="synonym">Astyanax fasciatus mexicanus</name>
    <dbReference type="NCBI Taxonomy" id="7994"/>
    <lineage>
        <taxon>Eukaryota</taxon>
        <taxon>Metazoa</taxon>
        <taxon>Chordata</taxon>
        <taxon>Craniata</taxon>
        <taxon>Vertebrata</taxon>
        <taxon>Euteleostomi</taxon>
        <taxon>Actinopterygii</taxon>
        <taxon>Neopterygii</taxon>
        <taxon>Teleostei</taxon>
        <taxon>Ostariophysi</taxon>
        <taxon>Characiformes</taxon>
        <taxon>Characoidei</taxon>
        <taxon>Acestrorhamphidae</taxon>
        <taxon>Acestrorhamphinae</taxon>
        <taxon>Astyanax</taxon>
    </lineage>
</organism>
<feature type="region of interest" description="Disordered" evidence="8">
    <location>
        <begin position="62"/>
        <end position="91"/>
    </location>
</feature>
<evidence type="ECO:0000256" key="7">
    <source>
        <dbReference type="ARBA" id="ARBA00041163"/>
    </source>
</evidence>
<feature type="domain" description="Ciliary microtubule inner protein 2A-C-like" evidence="9">
    <location>
        <begin position="250"/>
        <end position="279"/>
    </location>
</feature>
<reference evidence="10" key="3">
    <citation type="submission" date="2025-08" db="UniProtKB">
        <authorList>
            <consortium name="Ensembl"/>
        </authorList>
    </citation>
    <scope>IDENTIFICATION</scope>
</reference>
<dbReference type="Pfam" id="PF10629">
    <property type="entry name" value="CMI2B-like"/>
    <property type="match status" value="2"/>
</dbReference>
<evidence type="ECO:0000256" key="3">
    <source>
        <dbReference type="ARBA" id="ARBA00023212"/>
    </source>
</evidence>
<evidence type="ECO:0000313" key="10">
    <source>
        <dbReference type="Ensembl" id="ENSAMXP00000017897.2"/>
    </source>
</evidence>
<dbReference type="AlphaFoldDB" id="W5LDI5"/>
<evidence type="ECO:0000256" key="8">
    <source>
        <dbReference type="SAM" id="MobiDB-lite"/>
    </source>
</evidence>
<accession>W5LDI5</accession>
<dbReference type="STRING" id="7994.ENSAMXP00000017897"/>
<proteinExistence type="inferred from homology"/>
<reference evidence="11" key="1">
    <citation type="submission" date="2013-03" db="EMBL/GenBank/DDBJ databases">
        <authorList>
            <person name="Jeffery W."/>
            <person name="Warren W."/>
            <person name="Wilson R.K."/>
        </authorList>
    </citation>
    <scope>NUCLEOTIDE SEQUENCE</scope>
    <source>
        <strain evidence="11">female</strain>
    </source>
</reference>
<evidence type="ECO:0000256" key="4">
    <source>
        <dbReference type="ARBA" id="ARBA00023273"/>
    </source>
</evidence>
<protein>
    <recommendedName>
        <fullName evidence="7">Ciliary microtubule inner protein 2B</fullName>
    </recommendedName>
</protein>
<dbReference type="Bgee" id="ENSAMXG00000017390">
    <property type="expression patterns" value="Expressed in olfactory epithelium and 11 other cell types or tissues"/>
</dbReference>
<dbReference type="InParanoid" id="W5LDI5"/>
<keyword evidence="2" id="KW-0963">Cytoplasm</keyword>
<dbReference type="FunCoup" id="W5LDI5">
    <property type="interactions" value="762"/>
</dbReference>
<evidence type="ECO:0000256" key="6">
    <source>
        <dbReference type="ARBA" id="ARBA00035661"/>
    </source>
</evidence>
<keyword evidence="11" id="KW-1185">Reference proteome</keyword>
<evidence type="ECO:0000313" key="11">
    <source>
        <dbReference type="Proteomes" id="UP000018467"/>
    </source>
</evidence>
<evidence type="ECO:0000259" key="9">
    <source>
        <dbReference type="Pfam" id="PF10629"/>
    </source>
</evidence>
<name>W5LDI5_ASTMX</name>
<dbReference type="GeneTree" id="ENSGT00940000154822"/>
<dbReference type="Proteomes" id="UP000018467">
    <property type="component" value="Unassembled WGS sequence"/>
</dbReference>
<reference evidence="10" key="4">
    <citation type="submission" date="2025-09" db="UniProtKB">
        <authorList>
            <consortium name="Ensembl"/>
        </authorList>
    </citation>
    <scope>IDENTIFICATION</scope>
</reference>
<dbReference type="PANTHER" id="PTHR22146">
    <property type="entry name" value="CAT EYE SYNDROME CRITICAL REGION PROTEIN 6"/>
    <property type="match status" value="1"/>
</dbReference>